<evidence type="ECO:0000256" key="2">
    <source>
        <dbReference type="RuleBase" id="RU363072"/>
    </source>
</evidence>
<keyword evidence="4" id="KW-1185">Reference proteome</keyword>
<dbReference type="Pfam" id="PF04966">
    <property type="entry name" value="OprB"/>
    <property type="match status" value="1"/>
</dbReference>
<comment type="caution">
    <text evidence="3">The sequence shown here is derived from an EMBL/GenBank/DDBJ whole genome shotgun (WGS) entry which is preliminary data.</text>
</comment>
<dbReference type="PANTHER" id="PTHR37944:SF1">
    <property type="entry name" value="PORIN B"/>
    <property type="match status" value="1"/>
</dbReference>
<proteinExistence type="inferred from homology"/>
<evidence type="ECO:0000313" key="3">
    <source>
        <dbReference type="EMBL" id="MDO6122756.1"/>
    </source>
</evidence>
<evidence type="ECO:0000256" key="1">
    <source>
        <dbReference type="ARBA" id="ARBA00008769"/>
    </source>
</evidence>
<dbReference type="PANTHER" id="PTHR37944">
    <property type="entry name" value="PORIN B"/>
    <property type="match status" value="1"/>
</dbReference>
<dbReference type="InterPro" id="IPR038673">
    <property type="entry name" value="OprB_sf"/>
</dbReference>
<feature type="signal peptide" evidence="2">
    <location>
        <begin position="1"/>
        <end position="22"/>
    </location>
</feature>
<dbReference type="Gene3D" id="2.40.160.180">
    <property type="entry name" value="Carbohydrate-selective porin OprB"/>
    <property type="match status" value="1"/>
</dbReference>
<dbReference type="InterPro" id="IPR052932">
    <property type="entry name" value="OprB_Porin"/>
</dbReference>
<keyword evidence="2" id="KW-0732">Signal</keyword>
<dbReference type="InterPro" id="IPR007049">
    <property type="entry name" value="Carb-sel_porin_OprB"/>
</dbReference>
<dbReference type="RefSeq" id="WP_244760433.1">
    <property type="nucleotide sequence ID" value="NZ_JALJCJ010000002.1"/>
</dbReference>
<accession>A0ABT8XG85</accession>
<reference evidence="3" key="1">
    <citation type="submission" date="2022-04" db="EMBL/GenBank/DDBJ databases">
        <title>Shinella lacus sp. nov., a novel member of the genus Shinella from water.</title>
        <authorList>
            <person name="Deng Y."/>
        </authorList>
    </citation>
    <scope>NUCLEOTIDE SEQUENCE</scope>
    <source>
        <strain evidence="3">JCM 31239</strain>
    </source>
</reference>
<comment type="similarity">
    <text evidence="1 2">Belongs to the OprB family.</text>
</comment>
<organism evidence="3 4">
    <name type="scientific">Shinella curvata</name>
    <dbReference type="NCBI Taxonomy" id="1817964"/>
    <lineage>
        <taxon>Bacteria</taxon>
        <taxon>Pseudomonadati</taxon>
        <taxon>Pseudomonadota</taxon>
        <taxon>Alphaproteobacteria</taxon>
        <taxon>Hyphomicrobiales</taxon>
        <taxon>Rhizobiaceae</taxon>
        <taxon>Shinella</taxon>
    </lineage>
</organism>
<gene>
    <name evidence="3" type="ORF">GB928_016305</name>
</gene>
<protein>
    <submittedName>
        <fullName evidence="3">Carbohydrate porin</fullName>
    </submittedName>
</protein>
<sequence length="430" mass="47604">MDLKFGIAPFLLAVLISSPLLAQQSPGQLPNQQTEKANTYPVLLDGTLSVEGDLEDDASERSGFLRFDTALAPWLAFKQTLAQDYGITIGGSYGVMWQNYQDSFIGEQNAVGSKFTLNTSIDLLNRGQPDALSFDMAIEDRRPLGTNLPPLWGGIFAGSATATAATWGEFDLGITQAYVRQNLFDNRFQYAIGKLFAPNFVNAYPFFDDNRQFFNQNFTTSPTIAVPLRGFGMAGALYPTDNNLYVSGGIYTPYSDDTGWTIDDFFQRNQYFYNLEVGFSGVGGTGVPIQGRGPMDANNYHISTWYRDELDDGTPEAYGVAFNANQMIGENTMWFLRGGWSRGTLIDRSLSAGVGYRPSNAPSDLFGFAVGWVRPSNERLDSQYTAEAFYRFHVTPQFAITPDVQLILKPTLDPTADSLWAFGLRARLSF</sequence>
<name>A0ABT8XG85_9HYPH</name>
<feature type="chain" id="PRO_5044985413" evidence="2">
    <location>
        <begin position="23"/>
        <end position="430"/>
    </location>
</feature>
<dbReference type="EMBL" id="WHSC02000007">
    <property type="protein sequence ID" value="MDO6122756.1"/>
    <property type="molecule type" value="Genomic_DNA"/>
</dbReference>
<dbReference type="Proteomes" id="UP001177080">
    <property type="component" value="Unassembled WGS sequence"/>
</dbReference>
<evidence type="ECO:0000313" key="4">
    <source>
        <dbReference type="Proteomes" id="UP001177080"/>
    </source>
</evidence>